<dbReference type="GO" id="GO:0016020">
    <property type="term" value="C:membrane"/>
    <property type="evidence" value="ECO:0007669"/>
    <property type="project" value="UniProtKB-SubCell"/>
</dbReference>
<evidence type="ECO:0000256" key="5">
    <source>
        <dbReference type="SAM" id="Phobius"/>
    </source>
</evidence>
<dbReference type="PANTHER" id="PTHR42038:SF2">
    <property type="entry name" value="TERPENE CYCLASE AUSL"/>
    <property type="match status" value="1"/>
</dbReference>
<dbReference type="OrthoDB" id="7825963at2"/>
<evidence type="ECO:0000256" key="2">
    <source>
        <dbReference type="ARBA" id="ARBA00022692"/>
    </source>
</evidence>
<keyword evidence="2 5" id="KW-0812">Transmembrane</keyword>
<accession>A0A1V4SLC9</accession>
<organism evidence="6 7">
    <name type="scientific">Clostridium thermobutyricum DSM 4928</name>
    <dbReference type="NCBI Taxonomy" id="1121339"/>
    <lineage>
        <taxon>Bacteria</taxon>
        <taxon>Bacillati</taxon>
        <taxon>Bacillota</taxon>
        <taxon>Clostridia</taxon>
        <taxon>Eubacteriales</taxon>
        <taxon>Clostridiaceae</taxon>
        <taxon>Clostridium</taxon>
    </lineage>
</organism>
<comment type="caution">
    <text evidence="6">The sequence shown here is derived from an EMBL/GenBank/DDBJ whole genome shotgun (WGS) entry which is preliminary data.</text>
</comment>
<keyword evidence="4 5" id="KW-0472">Membrane</keyword>
<feature type="transmembrane region" description="Helical" evidence="5">
    <location>
        <begin position="60"/>
        <end position="78"/>
    </location>
</feature>
<feature type="transmembrane region" description="Helical" evidence="5">
    <location>
        <begin position="161"/>
        <end position="182"/>
    </location>
</feature>
<dbReference type="AlphaFoldDB" id="A0A1V4SLC9"/>
<proteinExistence type="predicted"/>
<dbReference type="EMBL" id="LTAY01000111">
    <property type="protein sequence ID" value="OPX44660.1"/>
    <property type="molecule type" value="Genomic_DNA"/>
</dbReference>
<evidence type="ECO:0008006" key="8">
    <source>
        <dbReference type="Google" id="ProtNLM"/>
    </source>
</evidence>
<keyword evidence="3 5" id="KW-1133">Transmembrane helix</keyword>
<dbReference type="InterPro" id="IPR039020">
    <property type="entry name" value="PaxB-like"/>
</dbReference>
<dbReference type="RefSeq" id="WP_080024260.1">
    <property type="nucleotide sequence ID" value="NZ_LTAY01000111.1"/>
</dbReference>
<evidence type="ECO:0000313" key="7">
    <source>
        <dbReference type="Proteomes" id="UP000191448"/>
    </source>
</evidence>
<feature type="transmembrane region" description="Helical" evidence="5">
    <location>
        <begin position="5"/>
        <end position="22"/>
    </location>
</feature>
<feature type="transmembrane region" description="Helical" evidence="5">
    <location>
        <begin position="188"/>
        <end position="210"/>
    </location>
</feature>
<comment type="subcellular location">
    <subcellularLocation>
        <location evidence="1">Membrane</location>
        <topology evidence="1">Multi-pass membrane protein</topology>
    </subcellularLocation>
</comment>
<evidence type="ECO:0000256" key="3">
    <source>
        <dbReference type="ARBA" id="ARBA00022989"/>
    </source>
</evidence>
<protein>
    <recommendedName>
        <fullName evidence="8">PQ loop repeat protein</fullName>
    </recommendedName>
</protein>
<dbReference type="PANTHER" id="PTHR42038">
    <property type="match status" value="1"/>
</dbReference>
<dbReference type="GO" id="GO:0016829">
    <property type="term" value="F:lyase activity"/>
    <property type="evidence" value="ECO:0007669"/>
    <property type="project" value="InterPro"/>
</dbReference>
<dbReference type="Pfam" id="PF25129">
    <property type="entry name" value="Pyr4-TMTC"/>
    <property type="match status" value="1"/>
</dbReference>
<gene>
    <name evidence="6" type="ORF">CLTHE_31840</name>
</gene>
<feature type="transmembrane region" description="Helical" evidence="5">
    <location>
        <begin position="127"/>
        <end position="149"/>
    </location>
</feature>
<sequence length="224" mass="26509">MLKVISGICWTIVYLILIYRGFKDKSYGIPLVALSLNFSWEFVFAFIYKTNDSVSAIINPIWFILDLIIVITYFLYSYKYLKQEYDISKCFWLFISICSFLSSFAIMLIGTPFLLKFAFFRNSIFEVAIFIAYIQNAIMSILFVNTFYSRKKYDYSIDGQSFYSALLKFIGTSPTAGIYYILIHPDNWYFIGIFIFLCFIFDLLYCILIWNELKAKRINPFKRL</sequence>
<evidence type="ECO:0000256" key="4">
    <source>
        <dbReference type="ARBA" id="ARBA00023136"/>
    </source>
</evidence>
<name>A0A1V4SLC9_9CLOT</name>
<evidence type="ECO:0000256" key="1">
    <source>
        <dbReference type="ARBA" id="ARBA00004141"/>
    </source>
</evidence>
<reference evidence="6 7" key="1">
    <citation type="submission" date="2016-02" db="EMBL/GenBank/DDBJ databases">
        <title>Genome sequence of Clostridium thermobutyricum DSM 4928.</title>
        <authorList>
            <person name="Poehlein A."/>
            <person name="Daniel R."/>
        </authorList>
    </citation>
    <scope>NUCLEOTIDE SEQUENCE [LARGE SCALE GENOMIC DNA]</scope>
    <source>
        <strain evidence="6 7">DSM 4928</strain>
    </source>
</reference>
<dbReference type="Proteomes" id="UP000191448">
    <property type="component" value="Unassembled WGS sequence"/>
</dbReference>
<feature type="transmembrane region" description="Helical" evidence="5">
    <location>
        <begin position="29"/>
        <end position="48"/>
    </location>
</feature>
<evidence type="ECO:0000313" key="6">
    <source>
        <dbReference type="EMBL" id="OPX44660.1"/>
    </source>
</evidence>
<feature type="transmembrane region" description="Helical" evidence="5">
    <location>
        <begin position="90"/>
        <end position="115"/>
    </location>
</feature>